<name>A0A067M2C5_BOTB1</name>
<dbReference type="EMBL" id="KL198196">
    <property type="protein sequence ID" value="KDQ05731.1"/>
    <property type="molecule type" value="Genomic_DNA"/>
</dbReference>
<evidence type="ECO:0000313" key="2">
    <source>
        <dbReference type="Proteomes" id="UP000027195"/>
    </source>
</evidence>
<reference evidence="2" key="1">
    <citation type="journal article" date="2014" name="Proc. Natl. Acad. Sci. U.S.A.">
        <title>Extensive sampling of basidiomycete genomes demonstrates inadequacy of the white-rot/brown-rot paradigm for wood decay fungi.</title>
        <authorList>
            <person name="Riley R."/>
            <person name="Salamov A.A."/>
            <person name="Brown D.W."/>
            <person name="Nagy L.G."/>
            <person name="Floudas D."/>
            <person name="Held B.W."/>
            <person name="Levasseur A."/>
            <person name="Lombard V."/>
            <person name="Morin E."/>
            <person name="Otillar R."/>
            <person name="Lindquist E.A."/>
            <person name="Sun H."/>
            <person name="LaButti K.M."/>
            <person name="Schmutz J."/>
            <person name="Jabbour D."/>
            <person name="Luo H."/>
            <person name="Baker S.E."/>
            <person name="Pisabarro A.G."/>
            <person name="Walton J.D."/>
            <person name="Blanchette R.A."/>
            <person name="Henrissat B."/>
            <person name="Martin F."/>
            <person name="Cullen D."/>
            <person name="Hibbett D.S."/>
            <person name="Grigoriev I.V."/>
        </authorList>
    </citation>
    <scope>NUCLEOTIDE SEQUENCE [LARGE SCALE GENOMIC DNA]</scope>
    <source>
        <strain evidence="2">FD-172 SS1</strain>
    </source>
</reference>
<organism evidence="1 2">
    <name type="scientific">Botryobasidium botryosum (strain FD-172 SS1)</name>
    <dbReference type="NCBI Taxonomy" id="930990"/>
    <lineage>
        <taxon>Eukaryota</taxon>
        <taxon>Fungi</taxon>
        <taxon>Dikarya</taxon>
        <taxon>Basidiomycota</taxon>
        <taxon>Agaricomycotina</taxon>
        <taxon>Agaricomycetes</taxon>
        <taxon>Cantharellales</taxon>
        <taxon>Botryobasidiaceae</taxon>
        <taxon>Botryobasidium</taxon>
    </lineage>
</organism>
<evidence type="ECO:0008006" key="3">
    <source>
        <dbReference type="Google" id="ProtNLM"/>
    </source>
</evidence>
<sequence>MDGHGTAVYPFTVNLSLPHNDQKSPTPHLLPRRISGMVVALISQSLPKRNKLLLSLRPALQICAYLKISHATDRYRAPAIHRVSKDTAFIIPWPDVQAVIDGRTPHITIELFYVPKIFTAPAPGILGPAIIDPASYLDTQFPLDFAHEYHDVIFSFSTGENLYACQRVLEQESEVFRRLFTLPNGNSISLDFASEGGSQSLKEPSGSNLWGGQWKFHVKNFATGVTRNPPHGSRVHPHQMDCICPGLTPRRSPADEARRHLSA</sequence>
<dbReference type="AlphaFoldDB" id="A0A067M2C5"/>
<protein>
    <recommendedName>
        <fullName evidence="3">BTB domain-containing protein</fullName>
    </recommendedName>
</protein>
<keyword evidence="2" id="KW-1185">Reference proteome</keyword>
<evidence type="ECO:0000313" key="1">
    <source>
        <dbReference type="EMBL" id="KDQ05731.1"/>
    </source>
</evidence>
<accession>A0A067M2C5</accession>
<proteinExistence type="predicted"/>
<dbReference type="Proteomes" id="UP000027195">
    <property type="component" value="Unassembled WGS sequence"/>
</dbReference>
<dbReference type="HOGENOM" id="CLU_1057647_0_0_1"/>
<gene>
    <name evidence="1" type="ORF">BOTBODRAFT_49727</name>
</gene>
<dbReference type="InParanoid" id="A0A067M2C5"/>